<reference evidence="2 3" key="1">
    <citation type="submission" date="2019-03" db="EMBL/GenBank/DDBJ databases">
        <title>Genomic Encyclopedia of Type Strains, Phase III (KMG-III): the genomes of soil and plant-associated and newly described type strains.</title>
        <authorList>
            <person name="Whitman W."/>
        </authorList>
    </citation>
    <scope>NUCLEOTIDE SEQUENCE [LARGE SCALE GENOMIC DNA]</scope>
    <source>
        <strain evidence="2 3">CECT 5797</strain>
    </source>
</reference>
<dbReference type="Pfam" id="PF01425">
    <property type="entry name" value="Amidase"/>
    <property type="match status" value="1"/>
</dbReference>
<evidence type="ECO:0000313" key="3">
    <source>
        <dbReference type="Proteomes" id="UP000295212"/>
    </source>
</evidence>
<dbReference type="SUPFAM" id="SSF75304">
    <property type="entry name" value="Amidase signature (AS) enzymes"/>
    <property type="match status" value="1"/>
</dbReference>
<dbReference type="AlphaFoldDB" id="A0A4R6ZV55"/>
<dbReference type="PANTHER" id="PTHR11895">
    <property type="entry name" value="TRANSAMIDASE"/>
    <property type="match status" value="1"/>
</dbReference>
<feature type="domain" description="Amidase" evidence="1">
    <location>
        <begin position="25"/>
        <end position="434"/>
    </location>
</feature>
<dbReference type="NCBIfam" id="NF005460">
    <property type="entry name" value="PRK07056.1"/>
    <property type="match status" value="1"/>
</dbReference>
<sequence length="451" mass="48958">MKKSPTSIKNITLALQEGRESCVDIIEQHIEKINYQDDGKIYTKVFSEKSRAQAENIDRLKHSGIPSGELGGVPIAVKSLFDIDGEVTHAGSKLLANALPAVKDSTAIVRLRKAGALFTGHTNMTEFAYSGLGVNPHYGTPPNPFSSDRIPGGSSSGSAVAVAKGMAAAALGTDTGGSVRIPAAFCGLVGFKPSQQRIPLDGVLPLSYSLDSIGPIAHNVEDCALLDNILSNQFDKSFSPASVRGLRLAVPDQYLLNGLDSIVTRAFERAVSKLLDAGAVVEHVPMQELNEIKNLLHGGGLTAAESYHIHRNWITSQEKNYDSRVLSRIVKGSEITADEYLELQKERHHQISRMNEMLMNHDALICPTVPIVPPRFNEIENDQDYYKTNSLVLRNALVGNLLDLCGISIPCHLESEFPVGFMMLSKNGEDRKLLRQAAGVEATFSEMRATS</sequence>
<dbReference type="EMBL" id="SNZJ01000003">
    <property type="protein sequence ID" value="TDR56690.1"/>
    <property type="molecule type" value="Genomic_DNA"/>
</dbReference>
<comment type="caution">
    <text evidence="2">The sequence shown here is derived from an EMBL/GenBank/DDBJ whole genome shotgun (WGS) entry which is preliminary data.</text>
</comment>
<dbReference type="PANTHER" id="PTHR11895:SF176">
    <property type="entry name" value="AMIDASE AMID-RELATED"/>
    <property type="match status" value="1"/>
</dbReference>
<dbReference type="Proteomes" id="UP000295212">
    <property type="component" value="Unassembled WGS sequence"/>
</dbReference>
<dbReference type="InterPro" id="IPR036928">
    <property type="entry name" value="AS_sf"/>
</dbReference>
<dbReference type="PROSITE" id="PS00571">
    <property type="entry name" value="AMIDASES"/>
    <property type="match status" value="1"/>
</dbReference>
<keyword evidence="2" id="KW-0808">Transferase</keyword>
<dbReference type="InterPro" id="IPR023631">
    <property type="entry name" value="Amidase_dom"/>
</dbReference>
<dbReference type="InterPro" id="IPR000120">
    <property type="entry name" value="Amidase"/>
</dbReference>
<evidence type="ECO:0000259" key="1">
    <source>
        <dbReference type="Pfam" id="PF01425"/>
    </source>
</evidence>
<organism evidence="2 3">
    <name type="scientific">Halomonas ventosae</name>
    <dbReference type="NCBI Taxonomy" id="229007"/>
    <lineage>
        <taxon>Bacteria</taxon>
        <taxon>Pseudomonadati</taxon>
        <taxon>Pseudomonadota</taxon>
        <taxon>Gammaproteobacteria</taxon>
        <taxon>Oceanospirillales</taxon>
        <taxon>Halomonadaceae</taxon>
        <taxon>Halomonas</taxon>
    </lineage>
</organism>
<dbReference type="RefSeq" id="WP_166644592.1">
    <property type="nucleotide sequence ID" value="NZ_SNZJ01000003.1"/>
</dbReference>
<accession>A0A4R6ZV55</accession>
<evidence type="ECO:0000313" key="2">
    <source>
        <dbReference type="EMBL" id="TDR56690.1"/>
    </source>
</evidence>
<dbReference type="Gene3D" id="3.90.1300.10">
    <property type="entry name" value="Amidase signature (AS) domain"/>
    <property type="match status" value="1"/>
</dbReference>
<dbReference type="InterPro" id="IPR020556">
    <property type="entry name" value="Amidase_CS"/>
</dbReference>
<name>A0A4R6ZV55_9GAMM</name>
<dbReference type="GO" id="GO:0016740">
    <property type="term" value="F:transferase activity"/>
    <property type="evidence" value="ECO:0007669"/>
    <property type="project" value="UniProtKB-KW"/>
</dbReference>
<gene>
    <name evidence="2" type="ORF">DFP85_103209</name>
</gene>
<proteinExistence type="predicted"/>
<protein>
    <submittedName>
        <fullName evidence="2">Aspartyl-tRNA(Asn)/glutamyl-tRNA(Gln) amidotransferase subunit A</fullName>
    </submittedName>
</protein>